<evidence type="ECO:0000313" key="3">
    <source>
        <dbReference type="EMBL" id="ELY77315.1"/>
    </source>
</evidence>
<accession>L0JG73</accession>
<sequence>MSDADAAAVPTLSVEGLRTGLRCPRQYEFAHVHELEGEAAAGDDRVDLLRTALCDALRNADADREALESMAADRLATLWADHDERFHSATQRRHERRVLEATAAAYVDAVGVDHAAGIERLEAEATDGELVGPGLPLSSTVELSSADRGDESPSAPESVRIDATVDYVTADGSSLVGVRFVPTVAPLGLLRYRSDWEGDVASHFTDHFDPESAAFDPAPVGALLETAVVLDGLRGLRDRLELGDRTCRYVQIPLADRSGTAVNWVRDDVETSLEIVDLTDGYVDHHTFGMTHEHRNETVDDRLATVAAELVSGPYDPTARWAAIEDHACPTCEYTVCCQDYIAREVGFDG</sequence>
<dbReference type="eggNOG" id="arCOG11190">
    <property type="taxonomic scope" value="Archaea"/>
</dbReference>
<evidence type="ECO:0008006" key="6">
    <source>
        <dbReference type="Google" id="ProtNLM"/>
    </source>
</evidence>
<gene>
    <name evidence="2" type="ordered locus">Natpe_0620</name>
    <name evidence="3" type="ORF">C488_07292</name>
</gene>
<reference evidence="4" key="1">
    <citation type="submission" date="2012-02" db="EMBL/GenBank/DDBJ databases">
        <title>Complete sequence of chromosome of Natrinema pellirubrum DSM 15624.</title>
        <authorList>
            <person name="Lucas S."/>
            <person name="Han J."/>
            <person name="Lapidus A."/>
            <person name="Cheng J.-F."/>
            <person name="Goodwin L."/>
            <person name="Pitluck S."/>
            <person name="Peters L."/>
            <person name="Teshima H."/>
            <person name="Detter J.C."/>
            <person name="Han C."/>
            <person name="Tapia R."/>
            <person name="Land M."/>
            <person name="Hauser L."/>
            <person name="Kyrpides N."/>
            <person name="Ivanova N."/>
            <person name="Pagani I."/>
            <person name="Sproer C."/>
            <person name="Anderson I."/>
            <person name="Woyke T."/>
        </authorList>
    </citation>
    <scope>NUCLEOTIDE SEQUENCE [LARGE SCALE GENOMIC DNA]</scope>
    <source>
        <strain evidence="4">DSM 15624 / JCM 10476 / NCIMB 786</strain>
    </source>
</reference>
<dbReference type="PATRIC" id="fig|797303.5.peg.1475"/>
<reference evidence="3 5" key="3">
    <citation type="journal article" date="2014" name="PLoS Genet.">
        <title>Phylogenetically driven sequencing of extremely halophilic archaea reveals strategies for static and dynamic osmo-response.</title>
        <authorList>
            <person name="Becker E.A."/>
            <person name="Seitzer P.M."/>
            <person name="Tritt A."/>
            <person name="Larsen D."/>
            <person name="Krusor M."/>
            <person name="Yao A.I."/>
            <person name="Wu D."/>
            <person name="Madern D."/>
            <person name="Eisen J.A."/>
            <person name="Darling A.E."/>
            <person name="Facciotti M.T."/>
        </authorList>
    </citation>
    <scope>NUCLEOTIDE SEQUENCE [LARGE SCALE GENOMIC DNA]</scope>
    <source>
        <strain evidence="3 5">DSM 15624</strain>
    </source>
</reference>
<dbReference type="EMBL" id="CP003372">
    <property type="protein sequence ID" value="AGB30545.1"/>
    <property type="molecule type" value="Genomic_DNA"/>
</dbReference>
<reference evidence="2" key="2">
    <citation type="submission" date="2012-02" db="EMBL/GenBank/DDBJ databases">
        <title>Complete sequence of chromosome of Natrinema pellirubrum DSM 15624.</title>
        <authorList>
            <consortium name="US DOE Joint Genome Institute"/>
            <person name="Lucas S."/>
            <person name="Han J."/>
            <person name="Lapidus A."/>
            <person name="Cheng J.-F."/>
            <person name="Goodwin L."/>
            <person name="Pitluck S."/>
            <person name="Peters L."/>
            <person name="Teshima H."/>
            <person name="Detter J.C."/>
            <person name="Han C."/>
            <person name="Tapia R."/>
            <person name="Land M."/>
            <person name="Hauser L."/>
            <person name="Kyrpides N."/>
            <person name="Ivanova N."/>
            <person name="Pagani I."/>
            <person name="Sproer C."/>
            <person name="Anderson I."/>
            <person name="Woyke T."/>
        </authorList>
    </citation>
    <scope>NUCLEOTIDE SEQUENCE</scope>
    <source>
        <strain evidence="2">DSM 15624</strain>
    </source>
</reference>
<dbReference type="EMBL" id="AOIE01000041">
    <property type="protein sequence ID" value="ELY77315.1"/>
    <property type="molecule type" value="Genomic_DNA"/>
</dbReference>
<dbReference type="KEGG" id="npe:Natpe_0620"/>
<evidence type="ECO:0000313" key="2">
    <source>
        <dbReference type="EMBL" id="AGB30545.1"/>
    </source>
</evidence>
<proteinExistence type="predicted"/>
<dbReference type="RefSeq" id="WP_006180808.1">
    <property type="nucleotide sequence ID" value="NC_019962.1"/>
</dbReference>
<evidence type="ECO:0000313" key="4">
    <source>
        <dbReference type="Proteomes" id="UP000010843"/>
    </source>
</evidence>
<feature type="region of interest" description="Disordered" evidence="1">
    <location>
        <begin position="129"/>
        <end position="157"/>
    </location>
</feature>
<keyword evidence="5" id="KW-1185">Reference proteome</keyword>
<dbReference type="OrthoDB" id="275334at2157"/>
<dbReference type="GeneID" id="14335079"/>
<protein>
    <recommendedName>
        <fullName evidence="6">PD-(D/E)XK endonuclease-like domain-containing protein</fullName>
    </recommendedName>
</protein>
<dbReference type="Proteomes" id="UP000011593">
    <property type="component" value="Unassembled WGS sequence"/>
</dbReference>
<dbReference type="STRING" id="797303.Natpe_0620"/>
<evidence type="ECO:0000256" key="1">
    <source>
        <dbReference type="SAM" id="MobiDB-lite"/>
    </source>
</evidence>
<dbReference type="HOGENOM" id="CLU_812826_0_0_2"/>
<evidence type="ECO:0000313" key="5">
    <source>
        <dbReference type="Proteomes" id="UP000011593"/>
    </source>
</evidence>
<dbReference type="AlphaFoldDB" id="L0JG73"/>
<organism evidence="2 4">
    <name type="scientific">Natrinema pellirubrum (strain DSM 15624 / CIP 106293 / JCM 10476 / NCIMB 786 / 157)</name>
    <dbReference type="NCBI Taxonomy" id="797303"/>
    <lineage>
        <taxon>Archaea</taxon>
        <taxon>Methanobacteriati</taxon>
        <taxon>Methanobacteriota</taxon>
        <taxon>Stenosarchaea group</taxon>
        <taxon>Halobacteria</taxon>
        <taxon>Halobacteriales</taxon>
        <taxon>Natrialbaceae</taxon>
        <taxon>Natrinema</taxon>
    </lineage>
</organism>
<dbReference type="Proteomes" id="UP000010843">
    <property type="component" value="Chromosome"/>
</dbReference>
<name>L0JG73_NATP1</name>